<evidence type="ECO:0000313" key="2">
    <source>
        <dbReference type="EMBL" id="QKU35421.1"/>
    </source>
</evidence>
<dbReference type="KEGG" id="vg:80518849"/>
<dbReference type="EMBL" id="KY523104">
    <property type="protein sequence ID" value="QKU35421.1"/>
    <property type="molecule type" value="Genomic_DNA"/>
</dbReference>
<name>A0A6N1P336_9VIRU</name>
<reference evidence="2" key="1">
    <citation type="submission" date="2017-01" db="EMBL/GenBank/DDBJ databases">
        <authorList>
            <person name="Assis F.L."/>
            <person name="Abrahao J.S."/>
            <person name="Silva L."/>
            <person name="Khalil J.B."/>
            <person name="Rodrigues R."/>
            <person name="Silva L.S."/>
            <person name="Arantes T."/>
            <person name="Boratto P."/>
            <person name="Andrade M."/>
            <person name="Kroon E.G."/>
            <person name="Ribeiro B."/>
            <person name="Bergier I."/>
            <person name="Seligmann H."/>
            <person name="Ghigo E."/>
            <person name="Colson P."/>
            <person name="Levasseur A."/>
            <person name="Raoult D."/>
            <person name="Scola B.L."/>
        </authorList>
    </citation>
    <scope>NUCLEOTIDE SEQUENCE</scope>
    <source>
        <strain evidence="2">Soda lake</strain>
    </source>
</reference>
<reference evidence="2" key="2">
    <citation type="journal article" date="2018" name="Nat. Commun.">
        <title>Tailed giant Tupanvirus possesses the most complete translational apparatus of the known virosphere.</title>
        <authorList>
            <person name="Abrahao J."/>
            <person name="Silva L."/>
            <person name="Silva L.S."/>
            <person name="Khalil J.Y.B."/>
            <person name="Rodrigues R."/>
            <person name="Arantes T."/>
            <person name="Assis F."/>
            <person name="Boratto P."/>
            <person name="Andrade M."/>
            <person name="Kroon E.G."/>
            <person name="Ribeiro B."/>
            <person name="Bergier I."/>
            <person name="Seligmann H."/>
            <person name="Ghigo E."/>
            <person name="Colson P."/>
            <person name="Levasseur A."/>
            <person name="Kroemer G."/>
            <person name="Raoult D."/>
            <person name="La Scola B."/>
        </authorList>
    </citation>
    <scope>NUCLEOTIDE SEQUENCE [LARGE SCALE GENOMIC DNA]</scope>
    <source>
        <strain evidence="2">Soda lake</strain>
    </source>
</reference>
<accession>A0A6N1P336</accession>
<feature type="region of interest" description="Disordered" evidence="1">
    <location>
        <begin position="65"/>
        <end position="91"/>
    </location>
</feature>
<organism evidence="2">
    <name type="scientific">Tupanvirus soda lake</name>
    <dbReference type="NCBI Taxonomy" id="2126985"/>
    <lineage>
        <taxon>Viruses</taxon>
        <taxon>Varidnaviria</taxon>
        <taxon>Bamfordvirae</taxon>
        <taxon>Nucleocytoviricota</taxon>
        <taxon>Megaviricetes</taxon>
        <taxon>Imitervirales</taxon>
        <taxon>Mimiviridae</taxon>
        <taxon>Megamimivirinae</taxon>
        <taxon>Tupanvirus</taxon>
        <taxon>Tupanvirus salinum</taxon>
    </lineage>
</organism>
<proteinExistence type="predicted"/>
<sequence length="277" mass="31821">MNFNQANKTKSNNNLKIAANYAAEMLPSVNKNHPNPIETLSPEDITYLQSYLEQLKIKKLNERGKYNNPDYNEPRNGFGPGSGVDQKNNIRPGFLDNVTRNRANDIYDPLDREVPIDWRTYNTTVLPPMSNTNHIEPGSRGAACTRAGKRSQQMLGLNKINDYYNPYEYGAKQNSLQPQFKPTYNGPYDVDPVVLNQMGISNAMQQQNYPSHIRNINVESSLLQREMTHIPGQREVTEKELNRFETLPFDPQDHRHIVWADNMPRGGYPTRTDRLEL</sequence>
<dbReference type="RefSeq" id="YP_010782085.1">
    <property type="nucleotide sequence ID" value="NC_075039.1"/>
</dbReference>
<dbReference type="GeneID" id="80518849"/>
<evidence type="ECO:0000256" key="1">
    <source>
        <dbReference type="SAM" id="MobiDB-lite"/>
    </source>
</evidence>
<protein>
    <submittedName>
        <fullName evidence="2">Uncharacterized protein</fullName>
    </submittedName>
</protein>